<evidence type="ECO:0000256" key="5">
    <source>
        <dbReference type="ARBA" id="ARBA00022989"/>
    </source>
</evidence>
<feature type="transmembrane region" description="Helical" evidence="7">
    <location>
        <begin position="136"/>
        <end position="161"/>
    </location>
</feature>
<keyword evidence="6 7" id="KW-0472">Membrane</keyword>
<comment type="subcellular location">
    <subcellularLocation>
        <location evidence="1 7">Cell membrane</location>
        <topology evidence="1 7">Multi-pass membrane protein</topology>
    </subcellularLocation>
</comment>
<feature type="domain" description="ABC transmembrane type-1" evidence="8">
    <location>
        <begin position="90"/>
        <end position="306"/>
    </location>
</feature>
<dbReference type="EC" id="3.2.1.23" evidence="9"/>
<evidence type="ECO:0000256" key="4">
    <source>
        <dbReference type="ARBA" id="ARBA00022692"/>
    </source>
</evidence>
<dbReference type="InterPro" id="IPR050809">
    <property type="entry name" value="UgpAE/MalFG_permease"/>
</dbReference>
<evidence type="ECO:0000256" key="2">
    <source>
        <dbReference type="ARBA" id="ARBA00022448"/>
    </source>
</evidence>
<sequence>MLLLPMAFFILFRYVPMTNIVIAFKNYNLFQGVWASAAGPCPEVCQTPNCLHLDPANCQLKTVHKTGCSHWVGFDWFKKAFDSRDFWRALRNTLWLNFLDLLLGFPAPIILALLLNELVFKGFKKVTQTIIYLPHFLSWIIVSSIASRLLAPTTGVVNIFLKENFGIGPIDFLMQNGNWVATYITFGIWKEMGWGTIIYLAAITGINPELYEAAEVDGAGRWRKLWNVTLPGIRPTIVILLIMNIGRILGIELDRPYTMANSVVREVADVLSTLVYRVGIQSFQFSLTTAIGLFQSVICVIFLVGANSLAKKFGERGIW</sequence>
<dbReference type="SUPFAM" id="SSF161098">
    <property type="entry name" value="MetI-like"/>
    <property type="match status" value="1"/>
</dbReference>
<dbReference type="CDD" id="cd06261">
    <property type="entry name" value="TM_PBP2"/>
    <property type="match status" value="1"/>
</dbReference>
<keyword evidence="5 7" id="KW-1133">Transmembrane helix</keyword>
<feature type="transmembrane region" description="Helical" evidence="7">
    <location>
        <begin position="225"/>
        <end position="249"/>
    </location>
</feature>
<keyword evidence="9" id="KW-0326">Glycosidase</keyword>
<dbReference type="PROSITE" id="PS50928">
    <property type="entry name" value="ABC_TM1"/>
    <property type="match status" value="1"/>
</dbReference>
<dbReference type="PANTHER" id="PTHR43227">
    <property type="entry name" value="BLL4140 PROTEIN"/>
    <property type="match status" value="1"/>
</dbReference>
<proteinExistence type="inferred from homology"/>
<feature type="transmembrane region" description="Helical" evidence="7">
    <location>
        <begin position="283"/>
        <end position="306"/>
    </location>
</feature>
<accession>A0A806KPS1</accession>
<dbReference type="PANTHER" id="PTHR43227:SF11">
    <property type="entry name" value="BLL4140 PROTEIN"/>
    <property type="match status" value="1"/>
</dbReference>
<organism evidence="9">
    <name type="scientific">uncultured bacterium contig00091</name>
    <dbReference type="NCBI Taxonomy" id="1181562"/>
    <lineage>
        <taxon>Bacteria</taxon>
        <taxon>environmental samples</taxon>
    </lineage>
</organism>
<evidence type="ECO:0000313" key="9">
    <source>
        <dbReference type="EMBL" id="AGS52749.1"/>
    </source>
</evidence>
<dbReference type="GO" id="GO:0004565">
    <property type="term" value="F:beta-galactosidase activity"/>
    <property type="evidence" value="ECO:0007669"/>
    <property type="project" value="UniProtKB-EC"/>
</dbReference>
<evidence type="ECO:0000256" key="1">
    <source>
        <dbReference type="ARBA" id="ARBA00004651"/>
    </source>
</evidence>
<dbReference type="Gene3D" id="1.10.3720.10">
    <property type="entry name" value="MetI-like"/>
    <property type="match status" value="1"/>
</dbReference>
<name>A0A806KPS1_9BACT</name>
<protein>
    <submittedName>
        <fullName evidence="9">Beta-galactosidase</fullName>
        <ecNumber evidence="9">3.2.1.23</ecNumber>
    </submittedName>
</protein>
<evidence type="ECO:0000256" key="7">
    <source>
        <dbReference type="RuleBase" id="RU363032"/>
    </source>
</evidence>
<dbReference type="InterPro" id="IPR000515">
    <property type="entry name" value="MetI-like"/>
</dbReference>
<dbReference type="EMBL" id="JQ844207">
    <property type="protein sequence ID" value="AGS52749.1"/>
    <property type="molecule type" value="Genomic_DNA"/>
</dbReference>
<keyword evidence="3" id="KW-1003">Cell membrane</keyword>
<dbReference type="Pfam" id="PF00528">
    <property type="entry name" value="BPD_transp_1"/>
    <property type="match status" value="1"/>
</dbReference>
<keyword evidence="2 7" id="KW-0813">Transport</keyword>
<dbReference type="GO" id="GO:0005886">
    <property type="term" value="C:plasma membrane"/>
    <property type="evidence" value="ECO:0007669"/>
    <property type="project" value="UniProtKB-SubCell"/>
</dbReference>
<dbReference type="AlphaFoldDB" id="A0A806KPS1"/>
<evidence type="ECO:0000256" key="6">
    <source>
        <dbReference type="ARBA" id="ARBA00023136"/>
    </source>
</evidence>
<evidence type="ECO:0000256" key="3">
    <source>
        <dbReference type="ARBA" id="ARBA00022475"/>
    </source>
</evidence>
<keyword evidence="9" id="KW-0378">Hydrolase</keyword>
<keyword evidence="4 7" id="KW-0812">Transmembrane</keyword>
<feature type="transmembrane region" description="Helical" evidence="7">
    <location>
        <begin position="94"/>
        <end position="115"/>
    </location>
</feature>
<dbReference type="GO" id="GO:0055085">
    <property type="term" value="P:transmembrane transport"/>
    <property type="evidence" value="ECO:0007669"/>
    <property type="project" value="InterPro"/>
</dbReference>
<dbReference type="InterPro" id="IPR035906">
    <property type="entry name" value="MetI-like_sf"/>
</dbReference>
<evidence type="ECO:0000259" key="8">
    <source>
        <dbReference type="PROSITE" id="PS50928"/>
    </source>
</evidence>
<reference evidence="9" key="1">
    <citation type="submission" date="2012-03" db="EMBL/GenBank/DDBJ databases">
        <title>Functional metagenomics reveals considerable lignocellulase gene clusters in the gut microbiome of a wood-feeding higher termite.</title>
        <authorList>
            <person name="Liu N."/>
        </authorList>
    </citation>
    <scope>NUCLEOTIDE SEQUENCE</scope>
</reference>
<comment type="similarity">
    <text evidence="7">Belongs to the binding-protein-dependent transport system permease family.</text>
</comment>